<evidence type="ECO:0000256" key="3">
    <source>
        <dbReference type="ARBA" id="ARBA00022989"/>
    </source>
</evidence>
<evidence type="ECO:0000256" key="2">
    <source>
        <dbReference type="ARBA" id="ARBA00022692"/>
    </source>
</evidence>
<proteinExistence type="predicted"/>
<dbReference type="InterPro" id="IPR053153">
    <property type="entry name" value="APC_K+_Transporter"/>
</dbReference>
<sequence>MRKNIFRKIKEFTIGKARNPLDQSVFHNISLVAFFAWVGLGADGISSSSYGPAEAFINLGKYHYLGLLVALATAVTIYIISESYSQIIELFPTGGGGYIVASKLLGPRIGMVSGCALLIDYILTITISIASGADAVFSFLPAAWLGYKLWFAVFAVLFMIILNLRGVKESVTILMPIFMAFILTHAFILLYAILSHVLNLPMVISATAADIRESSANLGIFGMLFLMMRAFSLGAGTFTGIEAVSNNLSILREPKVKTAKQTMRYMFISLASIVLGLMFAYAFYGVEPQYGKTLNAILFERVAGGWGDWGYLFILLTLISEAAILFVAAQTGFLGGPSVLANMAADRWIPKRFALLSDRLVTLNGILIMGVGATLVMIGTRGSVGLLVVLYSINVFITFCLSQLGMVRHWLQVRQNEGKWRGKFAINGIGLVLTTFILISVSVMKFHEGGWVTLFITGLLVVFALIIKASYERTDRLIQKLDSVVTEVEASQPVPQIPVRPKSEKFSQLDKTAIILVKDFTGAGLKTIFNIFPAFGNDYKNFVFVQVGLIDAGAFRGTAELDRVKKKVDNELNRYIHLMQRHGYHAEGHALFGIDTGEEIEKFSIEIMRRFPKATFFGGQIVFERSSIMSRLLHNYTLFSVQKDLFKRGLRLYVLPIELSHSTH</sequence>
<keyword evidence="3 5" id="KW-1133">Transmembrane helix</keyword>
<evidence type="ECO:0000313" key="6">
    <source>
        <dbReference type="EMBL" id="OGB89723.1"/>
    </source>
</evidence>
<gene>
    <name evidence="6" type="ORF">A2625_06345</name>
</gene>
<feature type="transmembrane region" description="Helical" evidence="5">
    <location>
        <begin position="218"/>
        <end position="244"/>
    </location>
</feature>
<dbReference type="PANTHER" id="PTHR47704">
    <property type="entry name" value="POTASSIUM TRANSPORTER KIMA"/>
    <property type="match status" value="1"/>
</dbReference>
<evidence type="ECO:0000256" key="1">
    <source>
        <dbReference type="ARBA" id="ARBA00004141"/>
    </source>
</evidence>
<feature type="transmembrane region" description="Helical" evidence="5">
    <location>
        <begin position="384"/>
        <end position="404"/>
    </location>
</feature>
<comment type="caution">
    <text evidence="6">The sequence shown here is derived from an EMBL/GenBank/DDBJ whole genome shotgun (WGS) entry which is preliminary data.</text>
</comment>
<dbReference type="Gene3D" id="1.20.1740.10">
    <property type="entry name" value="Amino acid/polyamine transporter I"/>
    <property type="match status" value="1"/>
</dbReference>
<evidence type="ECO:0000313" key="7">
    <source>
        <dbReference type="Proteomes" id="UP000178724"/>
    </source>
</evidence>
<feature type="transmembrane region" description="Helical" evidence="5">
    <location>
        <begin position="109"/>
        <end position="130"/>
    </location>
</feature>
<dbReference type="GO" id="GO:0022857">
    <property type="term" value="F:transmembrane transporter activity"/>
    <property type="evidence" value="ECO:0007669"/>
    <property type="project" value="InterPro"/>
</dbReference>
<dbReference type="Pfam" id="PF13520">
    <property type="entry name" value="AA_permease_2"/>
    <property type="match status" value="1"/>
</dbReference>
<comment type="subcellular location">
    <subcellularLocation>
        <location evidence="1">Membrane</location>
        <topology evidence="1">Multi-pass membrane protein</topology>
    </subcellularLocation>
</comment>
<protein>
    <submittedName>
        <fullName evidence="6">Amino acid transporter</fullName>
    </submittedName>
</protein>
<organism evidence="6 7">
    <name type="scientific">candidate division WOR-1 bacterium RIFCSPHIGHO2_01_FULL_53_15</name>
    <dbReference type="NCBI Taxonomy" id="1802564"/>
    <lineage>
        <taxon>Bacteria</taxon>
        <taxon>Bacillati</taxon>
        <taxon>Saganbacteria</taxon>
    </lineage>
</organism>
<feature type="transmembrane region" description="Helical" evidence="5">
    <location>
        <begin position="360"/>
        <end position="378"/>
    </location>
</feature>
<feature type="transmembrane region" description="Helical" evidence="5">
    <location>
        <begin position="142"/>
        <end position="162"/>
    </location>
</feature>
<dbReference type="GO" id="GO:0016020">
    <property type="term" value="C:membrane"/>
    <property type="evidence" value="ECO:0007669"/>
    <property type="project" value="UniProtKB-SubCell"/>
</dbReference>
<name>A0A1F4Q109_UNCSA</name>
<keyword evidence="4 5" id="KW-0472">Membrane</keyword>
<evidence type="ECO:0000256" key="4">
    <source>
        <dbReference type="ARBA" id="ARBA00023136"/>
    </source>
</evidence>
<reference evidence="6 7" key="1">
    <citation type="journal article" date="2016" name="Nat. Commun.">
        <title>Thousands of microbial genomes shed light on interconnected biogeochemical processes in an aquifer system.</title>
        <authorList>
            <person name="Anantharaman K."/>
            <person name="Brown C.T."/>
            <person name="Hug L.A."/>
            <person name="Sharon I."/>
            <person name="Castelle C.J."/>
            <person name="Probst A.J."/>
            <person name="Thomas B.C."/>
            <person name="Singh A."/>
            <person name="Wilkins M.J."/>
            <person name="Karaoz U."/>
            <person name="Brodie E.L."/>
            <person name="Williams K.H."/>
            <person name="Hubbard S.S."/>
            <person name="Banfield J.F."/>
        </authorList>
    </citation>
    <scope>NUCLEOTIDE SEQUENCE [LARGE SCALE GENOMIC DNA]</scope>
</reference>
<accession>A0A1F4Q109</accession>
<feature type="transmembrane region" description="Helical" evidence="5">
    <location>
        <begin position="174"/>
        <end position="198"/>
    </location>
</feature>
<dbReference type="AlphaFoldDB" id="A0A1F4Q109"/>
<dbReference type="EMBL" id="METM01000021">
    <property type="protein sequence ID" value="OGB89723.1"/>
    <property type="molecule type" value="Genomic_DNA"/>
</dbReference>
<feature type="transmembrane region" description="Helical" evidence="5">
    <location>
        <begin position="265"/>
        <end position="284"/>
    </location>
</feature>
<keyword evidence="2 5" id="KW-0812">Transmembrane</keyword>
<dbReference type="Proteomes" id="UP000178724">
    <property type="component" value="Unassembled WGS sequence"/>
</dbReference>
<feature type="transmembrane region" description="Helical" evidence="5">
    <location>
        <begin position="309"/>
        <end position="340"/>
    </location>
</feature>
<dbReference type="InterPro" id="IPR002293">
    <property type="entry name" value="AA/rel_permease1"/>
</dbReference>
<feature type="transmembrane region" description="Helical" evidence="5">
    <location>
        <begin position="62"/>
        <end position="80"/>
    </location>
</feature>
<dbReference type="PANTHER" id="PTHR47704:SF1">
    <property type="entry name" value="POTASSIUM TRANSPORTER KIMA"/>
    <property type="match status" value="1"/>
</dbReference>
<feature type="transmembrane region" description="Helical" evidence="5">
    <location>
        <begin position="424"/>
        <end position="444"/>
    </location>
</feature>
<evidence type="ECO:0000256" key="5">
    <source>
        <dbReference type="SAM" id="Phobius"/>
    </source>
</evidence>
<feature type="transmembrane region" description="Helical" evidence="5">
    <location>
        <begin position="450"/>
        <end position="471"/>
    </location>
</feature>
<feature type="transmembrane region" description="Helical" evidence="5">
    <location>
        <begin position="25"/>
        <end position="42"/>
    </location>
</feature>